<proteinExistence type="predicted"/>
<dbReference type="GO" id="GO:0016491">
    <property type="term" value="F:oxidoreductase activity"/>
    <property type="evidence" value="ECO:0007669"/>
    <property type="project" value="InterPro"/>
</dbReference>
<organism evidence="2">
    <name type="scientific">marine metagenome</name>
    <dbReference type="NCBI Taxonomy" id="408172"/>
    <lineage>
        <taxon>unclassified sequences</taxon>
        <taxon>metagenomes</taxon>
        <taxon>ecological metagenomes</taxon>
    </lineage>
</organism>
<dbReference type="InterPro" id="IPR036812">
    <property type="entry name" value="NAD(P)_OxRdtase_dom_sf"/>
</dbReference>
<feature type="domain" description="NADP-dependent oxidoreductase" evidence="1">
    <location>
        <begin position="18"/>
        <end position="319"/>
    </location>
</feature>
<dbReference type="PANTHER" id="PTHR42686:SF1">
    <property type="entry name" value="GH17980P-RELATED"/>
    <property type="match status" value="1"/>
</dbReference>
<dbReference type="InterPro" id="IPR020471">
    <property type="entry name" value="AKR"/>
</dbReference>
<dbReference type="Pfam" id="PF00248">
    <property type="entry name" value="Aldo_ket_red"/>
    <property type="match status" value="1"/>
</dbReference>
<accession>A0A382DMA6</accession>
<dbReference type="Gene3D" id="3.20.20.100">
    <property type="entry name" value="NADP-dependent oxidoreductase domain"/>
    <property type="match status" value="1"/>
</dbReference>
<dbReference type="SUPFAM" id="SSF51430">
    <property type="entry name" value="NAD(P)-linked oxidoreductase"/>
    <property type="match status" value="1"/>
</dbReference>
<evidence type="ECO:0000259" key="1">
    <source>
        <dbReference type="Pfam" id="PF00248"/>
    </source>
</evidence>
<name>A0A382DMA6_9ZZZZ</name>
<dbReference type="GO" id="GO:0005829">
    <property type="term" value="C:cytosol"/>
    <property type="evidence" value="ECO:0007669"/>
    <property type="project" value="TreeGrafter"/>
</dbReference>
<evidence type="ECO:0000313" key="2">
    <source>
        <dbReference type="EMBL" id="SVB38891.1"/>
    </source>
</evidence>
<protein>
    <recommendedName>
        <fullName evidence="1">NADP-dependent oxidoreductase domain-containing protein</fullName>
    </recommendedName>
</protein>
<reference evidence="2" key="1">
    <citation type="submission" date="2018-05" db="EMBL/GenBank/DDBJ databases">
        <authorList>
            <person name="Lanie J.A."/>
            <person name="Ng W.-L."/>
            <person name="Kazmierczak K.M."/>
            <person name="Andrzejewski T.M."/>
            <person name="Davidsen T.M."/>
            <person name="Wayne K.J."/>
            <person name="Tettelin H."/>
            <person name="Glass J.I."/>
            <person name="Rusch D."/>
            <person name="Podicherti R."/>
            <person name="Tsui H.-C.T."/>
            <person name="Winkler M.E."/>
        </authorList>
    </citation>
    <scope>NUCLEOTIDE SEQUENCE</scope>
</reference>
<dbReference type="EMBL" id="UINC01039836">
    <property type="protein sequence ID" value="SVB38891.1"/>
    <property type="molecule type" value="Genomic_DNA"/>
</dbReference>
<dbReference type="AlphaFoldDB" id="A0A382DMA6"/>
<gene>
    <name evidence="2" type="ORF">METZ01_LOCUS191745</name>
</gene>
<dbReference type="PANTHER" id="PTHR42686">
    <property type="entry name" value="GH17980P-RELATED"/>
    <property type="match status" value="1"/>
</dbReference>
<sequence>MDPLEKKILGSTGLEVTRMGLGCAALGGLYGNIPDDQAYAVVQQALDLGINLFDTAPLYGSGRSEQRVGHVLSRIPRDSFVLCTKVGRVLDPVKPGDEDRGQDIYDNPPPFKPVFDYSHDGVMRSFDESLQRLQLDRVDVLHIHDPDDHYEGAIRTAYPAIAKLREQGLISGVSAGMNQWEMLADFARDGDFDCFLLAGRYSLLEQEALDELFPLCQEKDIGILAGGTYNSGILAKGARQGAKFNYDDAPAEVIEKARRLEQVSQRHGVDIKAAASQFALAHPVVTAIIPGTRRPERVKENFELLQVEISADYWAELKAERLLHAEAPVPTGG</sequence>
<dbReference type="InterPro" id="IPR023210">
    <property type="entry name" value="NADP_OxRdtase_dom"/>
</dbReference>
<dbReference type="CDD" id="cd19152">
    <property type="entry name" value="AKR_AKR15A"/>
    <property type="match status" value="1"/>
</dbReference>